<evidence type="ECO:0000313" key="3">
    <source>
        <dbReference type="Proteomes" id="UP000886523"/>
    </source>
</evidence>
<name>A0A9P6AFA1_9AGAM</name>
<protein>
    <submittedName>
        <fullName evidence="2">Uncharacterized protein</fullName>
    </submittedName>
</protein>
<dbReference type="Proteomes" id="UP000886523">
    <property type="component" value="Unassembled WGS sequence"/>
</dbReference>
<feature type="transmembrane region" description="Helical" evidence="1">
    <location>
        <begin position="41"/>
        <end position="62"/>
    </location>
</feature>
<gene>
    <name evidence="2" type="ORF">BS47DRAFT_1400967</name>
</gene>
<dbReference type="EMBL" id="MU129189">
    <property type="protein sequence ID" value="KAF9504845.1"/>
    <property type="molecule type" value="Genomic_DNA"/>
</dbReference>
<comment type="caution">
    <text evidence="2">The sequence shown here is derived from an EMBL/GenBank/DDBJ whole genome shotgun (WGS) entry which is preliminary data.</text>
</comment>
<keyword evidence="1" id="KW-0472">Membrane</keyword>
<reference evidence="2" key="1">
    <citation type="journal article" date="2020" name="Nat. Commun.">
        <title>Large-scale genome sequencing of mycorrhizal fungi provides insights into the early evolution of symbiotic traits.</title>
        <authorList>
            <person name="Miyauchi S."/>
            <person name="Kiss E."/>
            <person name="Kuo A."/>
            <person name="Drula E."/>
            <person name="Kohler A."/>
            <person name="Sanchez-Garcia M."/>
            <person name="Morin E."/>
            <person name="Andreopoulos B."/>
            <person name="Barry K.W."/>
            <person name="Bonito G."/>
            <person name="Buee M."/>
            <person name="Carver A."/>
            <person name="Chen C."/>
            <person name="Cichocki N."/>
            <person name="Clum A."/>
            <person name="Culley D."/>
            <person name="Crous P.W."/>
            <person name="Fauchery L."/>
            <person name="Girlanda M."/>
            <person name="Hayes R.D."/>
            <person name="Keri Z."/>
            <person name="LaButti K."/>
            <person name="Lipzen A."/>
            <person name="Lombard V."/>
            <person name="Magnuson J."/>
            <person name="Maillard F."/>
            <person name="Murat C."/>
            <person name="Nolan M."/>
            <person name="Ohm R.A."/>
            <person name="Pangilinan J."/>
            <person name="Pereira M.F."/>
            <person name="Perotto S."/>
            <person name="Peter M."/>
            <person name="Pfister S."/>
            <person name="Riley R."/>
            <person name="Sitrit Y."/>
            <person name="Stielow J.B."/>
            <person name="Szollosi G."/>
            <person name="Zifcakova L."/>
            <person name="Stursova M."/>
            <person name="Spatafora J.W."/>
            <person name="Tedersoo L."/>
            <person name="Vaario L.M."/>
            <person name="Yamada A."/>
            <person name="Yan M."/>
            <person name="Wang P."/>
            <person name="Xu J."/>
            <person name="Bruns T."/>
            <person name="Baldrian P."/>
            <person name="Vilgalys R."/>
            <person name="Dunand C."/>
            <person name="Henrissat B."/>
            <person name="Grigoriev I.V."/>
            <person name="Hibbett D."/>
            <person name="Nagy L.G."/>
            <person name="Martin F.M."/>
        </authorList>
    </citation>
    <scope>NUCLEOTIDE SEQUENCE</scope>
    <source>
        <strain evidence="2">UP504</strain>
    </source>
</reference>
<accession>A0A9P6AFA1</accession>
<evidence type="ECO:0000256" key="1">
    <source>
        <dbReference type="SAM" id="Phobius"/>
    </source>
</evidence>
<proteinExistence type="predicted"/>
<feature type="transmembrane region" description="Helical" evidence="1">
    <location>
        <begin position="12"/>
        <end position="35"/>
    </location>
</feature>
<keyword evidence="1" id="KW-0812">Transmembrane</keyword>
<evidence type="ECO:0000313" key="2">
    <source>
        <dbReference type="EMBL" id="KAF9504845.1"/>
    </source>
</evidence>
<keyword evidence="3" id="KW-1185">Reference proteome</keyword>
<keyword evidence="1" id="KW-1133">Transmembrane helix</keyword>
<dbReference type="AlphaFoldDB" id="A0A9P6AFA1"/>
<sequence length="179" mass="19247">MSGLVLWYQDKVLIIHAWGLQATLGQTITLTLALLALLVPILIFAPILILAPTLILAPILILTSILHITLTPCEISPTPHDITPTPLNITPTPHNISLALDLDLALGLILIPALTHAPHLVSISLKIGLELNPLSPICMILMIMGTGTIQGVPNPFHILGVHQAHHIGLQHTPRQLQLP</sequence>
<organism evidence="2 3">
    <name type="scientific">Hydnum rufescens UP504</name>
    <dbReference type="NCBI Taxonomy" id="1448309"/>
    <lineage>
        <taxon>Eukaryota</taxon>
        <taxon>Fungi</taxon>
        <taxon>Dikarya</taxon>
        <taxon>Basidiomycota</taxon>
        <taxon>Agaricomycotina</taxon>
        <taxon>Agaricomycetes</taxon>
        <taxon>Cantharellales</taxon>
        <taxon>Hydnaceae</taxon>
        <taxon>Hydnum</taxon>
    </lineage>
</organism>